<protein>
    <submittedName>
        <fullName evidence="3">TonB-linked outer membrane protein, SusC/RagA family</fullName>
    </submittedName>
</protein>
<keyword evidence="1" id="KW-0998">Cell outer membrane</keyword>
<comment type="similarity">
    <text evidence="1">Belongs to the TonB-dependent receptor family.</text>
</comment>
<dbReference type="Pfam" id="PF07715">
    <property type="entry name" value="Plug"/>
    <property type="match status" value="1"/>
</dbReference>
<dbReference type="InterPro" id="IPR037066">
    <property type="entry name" value="Plug_dom_sf"/>
</dbReference>
<evidence type="ECO:0000313" key="3">
    <source>
        <dbReference type="EMBL" id="SCC52830.1"/>
    </source>
</evidence>
<keyword evidence="1" id="KW-0472">Membrane</keyword>
<organism evidence="3 4">
    <name type="scientific">Chitinophaga costaii</name>
    <dbReference type="NCBI Taxonomy" id="1335309"/>
    <lineage>
        <taxon>Bacteria</taxon>
        <taxon>Pseudomonadati</taxon>
        <taxon>Bacteroidota</taxon>
        <taxon>Chitinophagia</taxon>
        <taxon>Chitinophagales</taxon>
        <taxon>Chitinophagaceae</taxon>
        <taxon>Chitinophaga</taxon>
    </lineage>
</organism>
<dbReference type="OrthoDB" id="601197at2"/>
<dbReference type="SUPFAM" id="SSF56935">
    <property type="entry name" value="Porins"/>
    <property type="match status" value="1"/>
</dbReference>
<dbReference type="Pfam" id="PF13715">
    <property type="entry name" value="CarbopepD_reg_2"/>
    <property type="match status" value="1"/>
</dbReference>
<comment type="subcellular location">
    <subcellularLocation>
        <location evidence="1">Cell outer membrane</location>
        <topology evidence="1">Multi-pass membrane protein</topology>
    </subcellularLocation>
</comment>
<dbReference type="AlphaFoldDB" id="A0A1C4FAB8"/>
<dbReference type="EMBL" id="FMAR01000013">
    <property type="protein sequence ID" value="SCC52830.1"/>
    <property type="molecule type" value="Genomic_DNA"/>
</dbReference>
<dbReference type="InterPro" id="IPR023996">
    <property type="entry name" value="TonB-dep_OMP_SusC/RagA"/>
</dbReference>
<evidence type="ECO:0000259" key="2">
    <source>
        <dbReference type="Pfam" id="PF07715"/>
    </source>
</evidence>
<dbReference type="NCBIfam" id="TIGR04057">
    <property type="entry name" value="SusC_RagA_signa"/>
    <property type="match status" value="1"/>
</dbReference>
<dbReference type="InterPro" id="IPR012910">
    <property type="entry name" value="Plug_dom"/>
</dbReference>
<dbReference type="Gene3D" id="3.55.50.30">
    <property type="match status" value="1"/>
</dbReference>
<dbReference type="Proteomes" id="UP000242818">
    <property type="component" value="Unassembled WGS sequence"/>
</dbReference>
<keyword evidence="1" id="KW-0813">Transport</keyword>
<accession>A0A1C4FAB8</accession>
<gene>
    <name evidence="3" type="ORF">GA0116948_1133</name>
</gene>
<dbReference type="Gene3D" id="2.170.130.10">
    <property type="entry name" value="TonB-dependent receptor, plug domain"/>
    <property type="match status" value="1"/>
</dbReference>
<proteinExistence type="inferred from homology"/>
<reference evidence="3 4" key="1">
    <citation type="submission" date="2016-08" db="EMBL/GenBank/DDBJ databases">
        <authorList>
            <person name="Seilhamer J.J."/>
        </authorList>
    </citation>
    <scope>NUCLEOTIDE SEQUENCE [LARGE SCALE GENOMIC DNA]</scope>
    <source>
        <strain evidence="3 4">A37T2</strain>
    </source>
</reference>
<name>A0A1C4FAB8_9BACT</name>
<dbReference type="GO" id="GO:0009279">
    <property type="term" value="C:cell outer membrane"/>
    <property type="evidence" value="ECO:0007669"/>
    <property type="project" value="UniProtKB-SubCell"/>
</dbReference>
<sequence length="1139" mass="126068">MYRLPRPKNFNLPRMKRKPTLYVRLAFAVVFFVLILPAYAGRGQLLKDTKVTVTIKPGTLEMAVKTLQQTTRIPFAYDKQLLRSYAVGKCAFNNEALEAVLTRLLRNTALECNEVNHILVISKQTVPPATATSGPKQEIVVSGTVTDEKGEAIPGVSVAVRGVPTMTSTDAAGKFKIIVNSPAAVLAFSYIGYETAEVTVGGQTNITVKLQRGSQSLSEVAVVGFATQRRISLVGAQSSVRPDELKQPATDITSMLAGRISGVVGVQRSGEPGRGSADIWIRGISTFGAGNNSHPLILVDGVERPINAISPEDIESFTVLKDAAGTAVYGVRGANGVIIVKTKTGKVGKPQIYLDYQEGQNTFTRRPKMLDGVTYMNLANEALTTRNHNPLYSQDYITKTQTKADPLLYPDVDWMNAVFNKHGHTRLANLNASGGVENAQYYVSLSYANETGFLKTDDLQKYNSSLAYNRYNFTSNLNLKITKTTKLDVGLQGYFSNGNYPGINTGDIFQSAMDVAPVAYPIMYPGGFVPGQNSNGGFRNPYADLTRRGYRNEFKTQLFSNLRVTQDLDALVKGLSATAMFSFDTYNQNFITRSRREDTYFPDQNKPYNDDGTLNLIKTFSGDQYLGFNRDDNDRQTTRQFYTEAALNYNRTFGKHTVSGLGLFYSSDRSNALANDFITSIPERYLGYAGKGTYGYDDRYFVEFNFGYNGSELFAPQNRYGFFPAGGIGWVVSNEKFFKSLQPIINFLKFRYSNGNSGLGSTGERFLYITKLNTDANQGYTFGDSKNTIGGIYIDRYATNVKWSISNKQDLGMELKTLHDQLTLNVDLFKEHRTGIFLQRQSNVAFMGLQNQQYGNLGIVDNKGLDASLEYNTRFGEVGLSIRGNLTWNQDKLIEDDTPPQNYPWMNHRGNNVNARYGYIADGLFTSDDEIEKSAVPGDKSAVKAGDIKYKDLNGDGLINNYDVTKIGHGDVPSLTYGFGFNIDYKGFSFGTLFEGVQNADVYLGGSAIIPFNGGGGLTNAYAIATNRWTVDNPNQQAFYPRLAYGEAENKNNTQTSSWWVKDISFLRLKNAQLAYNLPSSFLKRTRLRAASIYLQGINLLTFSDFKLWDPEINTQGGKANGASYPNVRTVAAGVNIKF</sequence>
<keyword evidence="1" id="KW-0812">Transmembrane</keyword>
<dbReference type="Gene3D" id="2.60.40.1120">
    <property type="entry name" value="Carboxypeptidase-like, regulatory domain"/>
    <property type="match status" value="1"/>
</dbReference>
<feature type="domain" description="TonB-dependent receptor plug" evidence="2">
    <location>
        <begin position="235"/>
        <end position="337"/>
    </location>
</feature>
<dbReference type="FunFam" id="2.170.130.10:FF:000003">
    <property type="entry name" value="SusC/RagA family TonB-linked outer membrane protein"/>
    <property type="match status" value="1"/>
</dbReference>
<dbReference type="InterPro" id="IPR023997">
    <property type="entry name" value="TonB-dep_OMP_SusC/RagA_CS"/>
</dbReference>
<dbReference type="InterPro" id="IPR039426">
    <property type="entry name" value="TonB-dep_rcpt-like"/>
</dbReference>
<evidence type="ECO:0000313" key="4">
    <source>
        <dbReference type="Proteomes" id="UP000242818"/>
    </source>
</evidence>
<dbReference type="STRING" id="1335309.GA0116948_1133"/>
<evidence type="ECO:0000256" key="1">
    <source>
        <dbReference type="PROSITE-ProRule" id="PRU01360"/>
    </source>
</evidence>
<dbReference type="NCBIfam" id="TIGR04056">
    <property type="entry name" value="OMP_RagA_SusC"/>
    <property type="match status" value="1"/>
</dbReference>
<keyword evidence="4" id="KW-1185">Reference proteome</keyword>
<dbReference type="PROSITE" id="PS52016">
    <property type="entry name" value="TONB_DEPENDENT_REC_3"/>
    <property type="match status" value="1"/>
</dbReference>
<keyword evidence="1" id="KW-1134">Transmembrane beta strand</keyword>
<dbReference type="SUPFAM" id="SSF49464">
    <property type="entry name" value="Carboxypeptidase regulatory domain-like"/>
    <property type="match status" value="1"/>
</dbReference>
<dbReference type="InterPro" id="IPR008969">
    <property type="entry name" value="CarboxyPept-like_regulatory"/>
</dbReference>